<evidence type="ECO:0000313" key="1">
    <source>
        <dbReference type="EMBL" id="GAH89398.1"/>
    </source>
</evidence>
<dbReference type="AlphaFoldDB" id="X1L5F5"/>
<sequence>MSTFDELSKLIMVSDICESFIGEFDKSQSVESVWEEWIQDLCDEKNLDPMGQFALVKSNQKIIGWIGFEDLDSSKKTLCECKQPIRGNILISSDTSLLDAIHVVWGRDSGVRLHKFTKYIKI</sequence>
<name>X1L5F5_9ZZZZ</name>
<accession>X1L5F5</accession>
<proteinExistence type="predicted"/>
<reference evidence="1" key="1">
    <citation type="journal article" date="2014" name="Front. Microbiol.">
        <title>High frequency of phylogenetically diverse reductive dehalogenase-homologous genes in deep subseafloor sedimentary metagenomes.</title>
        <authorList>
            <person name="Kawai M."/>
            <person name="Futagami T."/>
            <person name="Toyoda A."/>
            <person name="Takaki Y."/>
            <person name="Nishi S."/>
            <person name="Hori S."/>
            <person name="Arai W."/>
            <person name="Tsubouchi T."/>
            <person name="Morono Y."/>
            <person name="Uchiyama I."/>
            <person name="Ito T."/>
            <person name="Fujiyama A."/>
            <person name="Inagaki F."/>
            <person name="Takami H."/>
        </authorList>
    </citation>
    <scope>NUCLEOTIDE SEQUENCE</scope>
    <source>
        <strain evidence="1">Expedition CK06-06</strain>
    </source>
</reference>
<protein>
    <submittedName>
        <fullName evidence="1">Uncharacterized protein</fullName>
    </submittedName>
</protein>
<organism evidence="1">
    <name type="scientific">marine sediment metagenome</name>
    <dbReference type="NCBI Taxonomy" id="412755"/>
    <lineage>
        <taxon>unclassified sequences</taxon>
        <taxon>metagenomes</taxon>
        <taxon>ecological metagenomes</taxon>
    </lineage>
</organism>
<gene>
    <name evidence="1" type="ORF">S03H2_56795</name>
</gene>
<dbReference type="EMBL" id="BARU01036368">
    <property type="protein sequence ID" value="GAH89398.1"/>
    <property type="molecule type" value="Genomic_DNA"/>
</dbReference>
<comment type="caution">
    <text evidence="1">The sequence shown here is derived from an EMBL/GenBank/DDBJ whole genome shotgun (WGS) entry which is preliminary data.</text>
</comment>